<dbReference type="STRING" id="6412.T1G8G9"/>
<name>T1G8G9_HELRO</name>
<dbReference type="CDD" id="cd20516">
    <property type="entry name" value="CYCLIN_CCND_rpt2"/>
    <property type="match status" value="1"/>
</dbReference>
<dbReference type="Pfam" id="PF02984">
    <property type="entry name" value="Cyclin_C"/>
    <property type="match status" value="1"/>
</dbReference>
<reference evidence="3 5" key="2">
    <citation type="journal article" date="2013" name="Nature">
        <title>Insights into bilaterian evolution from three spiralian genomes.</title>
        <authorList>
            <person name="Simakov O."/>
            <person name="Marletaz F."/>
            <person name="Cho S.J."/>
            <person name="Edsinger-Gonzales E."/>
            <person name="Havlak P."/>
            <person name="Hellsten U."/>
            <person name="Kuo D.H."/>
            <person name="Larsson T."/>
            <person name="Lv J."/>
            <person name="Arendt D."/>
            <person name="Savage R."/>
            <person name="Osoegawa K."/>
            <person name="de Jong P."/>
            <person name="Grimwood J."/>
            <person name="Chapman J.A."/>
            <person name="Shapiro H."/>
            <person name="Aerts A."/>
            <person name="Otillar R.P."/>
            <person name="Terry A.Y."/>
            <person name="Boore J.L."/>
            <person name="Grigoriev I.V."/>
            <person name="Lindberg D.R."/>
            <person name="Seaver E.C."/>
            <person name="Weisblat D.A."/>
            <person name="Putnam N.H."/>
            <person name="Rokhsar D.S."/>
        </authorList>
    </citation>
    <scope>NUCLEOTIDE SEQUENCE</scope>
</reference>
<dbReference type="EnsemblMetazoa" id="HelroT92475">
    <property type="protein sequence ID" value="HelroP92475"/>
    <property type="gene ID" value="HelroG92475"/>
</dbReference>
<feature type="compositionally biased region" description="Low complexity" evidence="1">
    <location>
        <begin position="164"/>
        <end position="178"/>
    </location>
</feature>
<dbReference type="EMBL" id="AMQM01009441">
    <property type="status" value="NOT_ANNOTATED_CDS"/>
    <property type="molecule type" value="Genomic_DNA"/>
</dbReference>
<proteinExistence type="predicted"/>
<evidence type="ECO:0000313" key="4">
    <source>
        <dbReference type="EnsemblMetazoa" id="HelroP92475"/>
    </source>
</evidence>
<dbReference type="Proteomes" id="UP000015101">
    <property type="component" value="Unassembled WGS sequence"/>
</dbReference>
<feature type="domain" description="Cyclin C-terminal" evidence="2">
    <location>
        <begin position="15"/>
        <end position="137"/>
    </location>
</feature>
<evidence type="ECO:0000259" key="2">
    <source>
        <dbReference type="SMART" id="SM01332"/>
    </source>
</evidence>
<evidence type="ECO:0000256" key="1">
    <source>
        <dbReference type="SAM" id="MobiDB-lite"/>
    </source>
</evidence>
<dbReference type="eggNOG" id="KOG0656">
    <property type="taxonomic scope" value="Eukaryota"/>
</dbReference>
<keyword evidence="5" id="KW-1185">Reference proteome</keyword>
<dbReference type="GeneID" id="20217366"/>
<reference evidence="4" key="3">
    <citation type="submission" date="2015-06" db="UniProtKB">
        <authorList>
            <consortium name="EnsemblMetazoa"/>
        </authorList>
    </citation>
    <scope>IDENTIFICATION</scope>
</reference>
<dbReference type="KEGG" id="hro:HELRODRAFT_92475"/>
<dbReference type="SUPFAM" id="SSF47954">
    <property type="entry name" value="Cyclin-like"/>
    <property type="match status" value="1"/>
</dbReference>
<dbReference type="InterPro" id="IPR036915">
    <property type="entry name" value="Cyclin-like_sf"/>
</dbReference>
<sequence length="178" mass="19781">EMFLIQSLNWDVIITTAYDFIDVMLHRLPVNVCYHSLVSRHAQTFVSLCATEHYFLMYPPSVLAAATLLASITGLIGQLPANKEEVEKTLHCITQIDIVSFDCIKACQEQIELLCSHNISSQFLIEEPQSPPPQPPPPPITPPNYAMKSSSSHIKVHHSDQPITSSSTPTDVTDVQLD</sequence>
<dbReference type="AlphaFoldDB" id="T1G8G9"/>
<dbReference type="Gene3D" id="1.10.472.10">
    <property type="entry name" value="Cyclin-like"/>
    <property type="match status" value="1"/>
</dbReference>
<gene>
    <name evidence="4" type="primary">20217366</name>
    <name evidence="3" type="ORF">HELRODRAFT_92475</name>
</gene>
<feature type="region of interest" description="Disordered" evidence="1">
    <location>
        <begin position="125"/>
        <end position="178"/>
    </location>
</feature>
<dbReference type="EMBL" id="KB096427">
    <property type="protein sequence ID" value="ESO04828.1"/>
    <property type="molecule type" value="Genomic_DNA"/>
</dbReference>
<dbReference type="InParanoid" id="T1G8G9"/>
<dbReference type="CTD" id="20217366"/>
<evidence type="ECO:0000313" key="3">
    <source>
        <dbReference type="EMBL" id="ESO04828.1"/>
    </source>
</evidence>
<evidence type="ECO:0000313" key="5">
    <source>
        <dbReference type="Proteomes" id="UP000015101"/>
    </source>
</evidence>
<accession>T1G8G9</accession>
<dbReference type="OMA" id="TWDTVMV"/>
<reference evidence="5" key="1">
    <citation type="submission" date="2012-12" db="EMBL/GenBank/DDBJ databases">
        <authorList>
            <person name="Hellsten U."/>
            <person name="Grimwood J."/>
            <person name="Chapman J.A."/>
            <person name="Shapiro H."/>
            <person name="Aerts A."/>
            <person name="Otillar R.P."/>
            <person name="Terry A.Y."/>
            <person name="Boore J.L."/>
            <person name="Simakov O."/>
            <person name="Marletaz F."/>
            <person name="Cho S.-J."/>
            <person name="Edsinger-Gonzales E."/>
            <person name="Havlak P."/>
            <person name="Kuo D.-H."/>
            <person name="Larsson T."/>
            <person name="Lv J."/>
            <person name="Arendt D."/>
            <person name="Savage R."/>
            <person name="Osoegawa K."/>
            <person name="de Jong P."/>
            <person name="Lindberg D.R."/>
            <person name="Seaver E.C."/>
            <person name="Weisblat D.A."/>
            <person name="Putnam N.H."/>
            <person name="Grigoriev I.V."/>
            <person name="Rokhsar D.S."/>
        </authorList>
    </citation>
    <scope>NUCLEOTIDE SEQUENCE</scope>
</reference>
<dbReference type="RefSeq" id="XP_009017074.1">
    <property type="nucleotide sequence ID" value="XM_009018826.1"/>
</dbReference>
<feature type="compositionally biased region" description="Pro residues" evidence="1">
    <location>
        <begin position="129"/>
        <end position="142"/>
    </location>
</feature>
<dbReference type="OrthoDB" id="306099at2759"/>
<dbReference type="SMART" id="SM01332">
    <property type="entry name" value="Cyclin_C"/>
    <property type="match status" value="1"/>
</dbReference>
<organism evidence="4 5">
    <name type="scientific">Helobdella robusta</name>
    <name type="common">Californian leech</name>
    <dbReference type="NCBI Taxonomy" id="6412"/>
    <lineage>
        <taxon>Eukaryota</taxon>
        <taxon>Metazoa</taxon>
        <taxon>Spiralia</taxon>
        <taxon>Lophotrochozoa</taxon>
        <taxon>Annelida</taxon>
        <taxon>Clitellata</taxon>
        <taxon>Hirudinea</taxon>
        <taxon>Rhynchobdellida</taxon>
        <taxon>Glossiphoniidae</taxon>
        <taxon>Helobdella</taxon>
    </lineage>
</organism>
<dbReference type="InterPro" id="IPR004367">
    <property type="entry name" value="Cyclin_C-dom"/>
</dbReference>
<dbReference type="HOGENOM" id="CLU_052190_2_1_1"/>
<protein>
    <recommendedName>
        <fullName evidence="2">Cyclin C-terminal domain-containing protein</fullName>
    </recommendedName>
</protein>